<dbReference type="InterPro" id="IPR043504">
    <property type="entry name" value="Peptidase_S1_PA_chymotrypsin"/>
</dbReference>
<keyword evidence="9" id="KW-1185">Reference proteome</keyword>
<dbReference type="PROSITE" id="PS00134">
    <property type="entry name" value="TRYPSIN_HIS"/>
    <property type="match status" value="1"/>
</dbReference>
<dbReference type="SUPFAM" id="SSF50494">
    <property type="entry name" value="Trypsin-like serine proteases"/>
    <property type="match status" value="1"/>
</dbReference>
<evidence type="ECO:0000313" key="9">
    <source>
        <dbReference type="Proteomes" id="UP001107558"/>
    </source>
</evidence>
<dbReference type="PRINTS" id="PR00722">
    <property type="entry name" value="CHYMOTRYPSIN"/>
</dbReference>
<dbReference type="GO" id="GO:0006508">
    <property type="term" value="P:proteolysis"/>
    <property type="evidence" value="ECO:0007669"/>
    <property type="project" value="UniProtKB-KW"/>
</dbReference>
<comment type="caution">
    <text evidence="8">The sequence shown here is derived from an EMBL/GenBank/DDBJ whole genome shotgun (WGS) entry which is preliminary data.</text>
</comment>
<evidence type="ECO:0000256" key="5">
    <source>
        <dbReference type="ARBA" id="ARBA00024195"/>
    </source>
</evidence>
<dbReference type="Pfam" id="PF00089">
    <property type="entry name" value="Trypsin"/>
    <property type="match status" value="1"/>
</dbReference>
<dbReference type="InterPro" id="IPR050430">
    <property type="entry name" value="Peptidase_S1"/>
</dbReference>
<dbReference type="PROSITE" id="PS50240">
    <property type="entry name" value="TRYPSIN_DOM"/>
    <property type="match status" value="1"/>
</dbReference>
<dbReference type="InterPro" id="IPR018114">
    <property type="entry name" value="TRYPSIN_HIS"/>
</dbReference>
<dbReference type="PANTHER" id="PTHR24276:SF98">
    <property type="entry name" value="FI18310P1-RELATED"/>
    <property type="match status" value="1"/>
</dbReference>
<accession>A0A9J6BTX6</accession>
<evidence type="ECO:0000259" key="7">
    <source>
        <dbReference type="PROSITE" id="PS50240"/>
    </source>
</evidence>
<dbReference type="AlphaFoldDB" id="A0A9J6BTX6"/>
<keyword evidence="6" id="KW-0812">Transmembrane</keyword>
<dbReference type="InterPro" id="IPR009003">
    <property type="entry name" value="Peptidase_S1_PA"/>
</dbReference>
<dbReference type="SMART" id="SM00020">
    <property type="entry name" value="Tryp_SPc"/>
    <property type="match status" value="1"/>
</dbReference>
<keyword evidence="2" id="KW-0378">Hydrolase</keyword>
<keyword evidence="6" id="KW-1133">Transmembrane helix</keyword>
<dbReference type="InterPro" id="IPR001314">
    <property type="entry name" value="Peptidase_S1A"/>
</dbReference>
<protein>
    <recommendedName>
        <fullName evidence="7">Peptidase S1 domain-containing protein</fullName>
    </recommendedName>
</protein>
<dbReference type="Gene3D" id="2.40.10.10">
    <property type="entry name" value="Trypsin-like serine proteases"/>
    <property type="match status" value="1"/>
</dbReference>
<dbReference type="EMBL" id="JADBJN010000003">
    <property type="protein sequence ID" value="KAG5673021.1"/>
    <property type="molecule type" value="Genomic_DNA"/>
</dbReference>
<feature type="domain" description="Peptidase S1" evidence="7">
    <location>
        <begin position="88"/>
        <end position="324"/>
    </location>
</feature>
<evidence type="ECO:0000256" key="1">
    <source>
        <dbReference type="ARBA" id="ARBA00022670"/>
    </source>
</evidence>
<gene>
    <name evidence="8" type="ORF">PVAND_003099</name>
</gene>
<keyword evidence="3" id="KW-0720">Serine protease</keyword>
<evidence type="ECO:0000256" key="4">
    <source>
        <dbReference type="ARBA" id="ARBA00023157"/>
    </source>
</evidence>
<proteinExistence type="inferred from homology"/>
<evidence type="ECO:0000256" key="2">
    <source>
        <dbReference type="ARBA" id="ARBA00022801"/>
    </source>
</evidence>
<organism evidence="8 9">
    <name type="scientific">Polypedilum vanderplanki</name>
    <name type="common">Sleeping chironomid midge</name>
    <dbReference type="NCBI Taxonomy" id="319348"/>
    <lineage>
        <taxon>Eukaryota</taxon>
        <taxon>Metazoa</taxon>
        <taxon>Ecdysozoa</taxon>
        <taxon>Arthropoda</taxon>
        <taxon>Hexapoda</taxon>
        <taxon>Insecta</taxon>
        <taxon>Pterygota</taxon>
        <taxon>Neoptera</taxon>
        <taxon>Endopterygota</taxon>
        <taxon>Diptera</taxon>
        <taxon>Nematocera</taxon>
        <taxon>Chironomoidea</taxon>
        <taxon>Chironomidae</taxon>
        <taxon>Chironominae</taxon>
        <taxon>Polypedilum</taxon>
        <taxon>Polypedilum</taxon>
    </lineage>
</organism>
<dbReference type="CDD" id="cd00190">
    <property type="entry name" value="Tryp_SPc"/>
    <property type="match status" value="1"/>
</dbReference>
<evidence type="ECO:0000313" key="8">
    <source>
        <dbReference type="EMBL" id="KAG5673021.1"/>
    </source>
</evidence>
<comment type="similarity">
    <text evidence="5">Belongs to the peptidase S1 family. CLIP subfamily.</text>
</comment>
<dbReference type="PANTHER" id="PTHR24276">
    <property type="entry name" value="POLYSERASE-RELATED"/>
    <property type="match status" value="1"/>
</dbReference>
<dbReference type="GO" id="GO:0004252">
    <property type="term" value="F:serine-type endopeptidase activity"/>
    <property type="evidence" value="ECO:0007669"/>
    <property type="project" value="InterPro"/>
</dbReference>
<dbReference type="Proteomes" id="UP001107558">
    <property type="component" value="Chromosome 3"/>
</dbReference>
<name>A0A9J6BTX6_POLVA</name>
<dbReference type="InterPro" id="IPR001254">
    <property type="entry name" value="Trypsin_dom"/>
</dbReference>
<evidence type="ECO:0000256" key="3">
    <source>
        <dbReference type="ARBA" id="ARBA00022825"/>
    </source>
</evidence>
<sequence length="327" mass="37239">MFKKTQQKLVQKYDLIINVEQKIELTRWKKCEKNILIAILLVLAGLCGFLIFFLVQQKLTKNSAVKPVNVKERFLRQNEIDCQNSLSLLDKLQSDELSKYPYIARLITYNKTKKEKEEEIIKCGGILVANNLIITAAHCLGDDILSIHIGGSQSKNFNDVIKIKDFAMISHHSFNETKSEENDIGLIKLKRPIGNVRTACLPQTKVDTVEKLTFLGFNDTSFYKAPEILKFYFNFVNSSDCNEQYKNYYDVFIPSKEFVEMSNDQICAKSDEEGIDSKRGDSGLPLFSGNHVYAIVKGGIGEDFFPGIYTKVDPFIDWIASNALNEK</sequence>
<reference evidence="8" key="1">
    <citation type="submission" date="2021-03" db="EMBL/GenBank/DDBJ databases">
        <title>Chromosome level genome of the anhydrobiotic midge Polypedilum vanderplanki.</title>
        <authorList>
            <person name="Yoshida Y."/>
            <person name="Kikawada T."/>
            <person name="Gusev O."/>
        </authorList>
    </citation>
    <scope>NUCLEOTIDE SEQUENCE</scope>
    <source>
        <strain evidence="8">NIAS01</strain>
        <tissue evidence="8">Whole body or cell culture</tissue>
    </source>
</reference>
<keyword evidence="4" id="KW-1015">Disulfide bond</keyword>
<feature type="transmembrane region" description="Helical" evidence="6">
    <location>
        <begin position="35"/>
        <end position="55"/>
    </location>
</feature>
<evidence type="ECO:0000256" key="6">
    <source>
        <dbReference type="SAM" id="Phobius"/>
    </source>
</evidence>
<keyword evidence="1" id="KW-0645">Protease</keyword>
<keyword evidence="6" id="KW-0472">Membrane</keyword>